<proteinExistence type="predicted"/>
<dbReference type="EMBL" id="QKRB01000051">
    <property type="protein sequence ID" value="PZD94729.1"/>
    <property type="molecule type" value="Genomic_DNA"/>
</dbReference>
<name>A0A2W1L7E2_9BACL</name>
<reference evidence="4 5" key="1">
    <citation type="submission" date="2018-06" db="EMBL/GenBank/DDBJ databases">
        <title>Paenibacillus imtechensis sp. nov.</title>
        <authorList>
            <person name="Pinnaka A.K."/>
            <person name="Singh H."/>
            <person name="Kaur M."/>
        </authorList>
    </citation>
    <scope>NUCLEOTIDE SEQUENCE [LARGE SCALE GENOMIC DNA]</scope>
    <source>
        <strain evidence="4 5">SMB1</strain>
    </source>
</reference>
<dbReference type="OrthoDB" id="9802066at2"/>
<dbReference type="PANTHER" id="PTHR44591:SF19">
    <property type="entry name" value="TWO-COMPONENT RESPONSE REGULATOR-RELATED"/>
    <property type="match status" value="1"/>
</dbReference>
<organism evidence="4 5">
    <name type="scientific">Paenibacillus sambharensis</name>
    <dbReference type="NCBI Taxonomy" id="1803190"/>
    <lineage>
        <taxon>Bacteria</taxon>
        <taxon>Bacillati</taxon>
        <taxon>Bacillota</taxon>
        <taxon>Bacilli</taxon>
        <taxon>Bacillales</taxon>
        <taxon>Paenibacillaceae</taxon>
        <taxon>Paenibacillus</taxon>
    </lineage>
</organism>
<keyword evidence="5" id="KW-1185">Reference proteome</keyword>
<dbReference type="SMART" id="SM00448">
    <property type="entry name" value="REC"/>
    <property type="match status" value="1"/>
</dbReference>
<evidence type="ECO:0000256" key="2">
    <source>
        <dbReference type="PROSITE-ProRule" id="PRU00169"/>
    </source>
</evidence>
<dbReference type="InterPro" id="IPR011006">
    <property type="entry name" value="CheY-like_superfamily"/>
</dbReference>
<sequence>MNRKGKILFVDDDEIVLLLLHRLLSDEYEIELARSGPEALDILSEQTFDVIVTDIRMPDMDGLDLLNIVKKLYPHMVRIVLSGYTQVHTIISVANHGGIFRFITKPIQINEETKTFFRNAVEHAHAIQEECRLHRRTLDTFIQLLEDQEQLYLLCDENRVIVSIHPSLRYYFPDNKLPTTQALERDLVLGDQSAAGRELITKRGVLPIKRIRQTIVYDKPLMLIYVGQEAAVSSAGGLAIG</sequence>
<evidence type="ECO:0000313" key="5">
    <source>
        <dbReference type="Proteomes" id="UP000249522"/>
    </source>
</evidence>
<dbReference type="Proteomes" id="UP000249522">
    <property type="component" value="Unassembled WGS sequence"/>
</dbReference>
<evidence type="ECO:0000256" key="1">
    <source>
        <dbReference type="ARBA" id="ARBA00022553"/>
    </source>
</evidence>
<dbReference type="Gene3D" id="3.40.50.2300">
    <property type="match status" value="1"/>
</dbReference>
<dbReference type="RefSeq" id="WP_111147950.1">
    <property type="nucleotide sequence ID" value="NZ_QKRB01000051.1"/>
</dbReference>
<dbReference type="PANTHER" id="PTHR44591">
    <property type="entry name" value="STRESS RESPONSE REGULATOR PROTEIN 1"/>
    <property type="match status" value="1"/>
</dbReference>
<dbReference type="GO" id="GO:0000160">
    <property type="term" value="P:phosphorelay signal transduction system"/>
    <property type="evidence" value="ECO:0007669"/>
    <property type="project" value="InterPro"/>
</dbReference>
<comment type="caution">
    <text evidence="4">The sequence shown here is derived from an EMBL/GenBank/DDBJ whole genome shotgun (WGS) entry which is preliminary data.</text>
</comment>
<dbReference type="SUPFAM" id="SSF52172">
    <property type="entry name" value="CheY-like"/>
    <property type="match status" value="1"/>
</dbReference>
<dbReference type="InterPro" id="IPR050595">
    <property type="entry name" value="Bact_response_regulator"/>
</dbReference>
<keyword evidence="1 2" id="KW-0597">Phosphoprotein</keyword>
<feature type="domain" description="Response regulatory" evidence="3">
    <location>
        <begin position="6"/>
        <end position="120"/>
    </location>
</feature>
<evidence type="ECO:0000313" key="4">
    <source>
        <dbReference type="EMBL" id="PZD94729.1"/>
    </source>
</evidence>
<evidence type="ECO:0000259" key="3">
    <source>
        <dbReference type="PROSITE" id="PS50110"/>
    </source>
</evidence>
<dbReference type="Pfam" id="PF00072">
    <property type="entry name" value="Response_reg"/>
    <property type="match status" value="1"/>
</dbReference>
<dbReference type="PROSITE" id="PS50110">
    <property type="entry name" value="RESPONSE_REGULATORY"/>
    <property type="match status" value="1"/>
</dbReference>
<accession>A0A2W1L7E2</accession>
<protein>
    <recommendedName>
        <fullName evidence="3">Response regulatory domain-containing protein</fullName>
    </recommendedName>
</protein>
<dbReference type="InterPro" id="IPR001789">
    <property type="entry name" value="Sig_transdc_resp-reg_receiver"/>
</dbReference>
<feature type="modified residue" description="4-aspartylphosphate" evidence="2">
    <location>
        <position position="54"/>
    </location>
</feature>
<dbReference type="AlphaFoldDB" id="A0A2W1L7E2"/>
<gene>
    <name evidence="4" type="ORF">DNH61_17425</name>
</gene>